<dbReference type="EMBL" id="DTGT01000150">
    <property type="protein sequence ID" value="HGH60593.1"/>
    <property type="molecule type" value="Genomic_DNA"/>
</dbReference>
<accession>A0A7C4EUE5</accession>
<dbReference type="AlphaFoldDB" id="A0A7C4EUE5"/>
<evidence type="ECO:0000259" key="1">
    <source>
        <dbReference type="Pfam" id="PF04606"/>
    </source>
</evidence>
<protein>
    <recommendedName>
        <fullName evidence="1">Zinc finger Ogr/Delta-type domain-containing protein</fullName>
    </recommendedName>
</protein>
<reference evidence="2" key="1">
    <citation type="journal article" date="2020" name="mSystems">
        <title>Genome- and Community-Level Interaction Insights into Carbon Utilization and Element Cycling Functions of Hydrothermarchaeota in Hydrothermal Sediment.</title>
        <authorList>
            <person name="Zhou Z."/>
            <person name="Liu Y."/>
            <person name="Xu W."/>
            <person name="Pan J."/>
            <person name="Luo Z.H."/>
            <person name="Li M."/>
        </authorList>
    </citation>
    <scope>NUCLEOTIDE SEQUENCE [LARGE SCALE GENOMIC DNA]</scope>
    <source>
        <strain evidence="2">SpSt-769</strain>
    </source>
</reference>
<sequence length="96" mass="10891">MQMEKEQVCPYCGEKMDPIRTPELSSWGGEIHYVCFNDECTYYKNSWQVLDGQGIERTGYRCRVDPRGVYGPMAVWSSDALKNLKCAPPAPHATAK</sequence>
<evidence type="ECO:0000313" key="2">
    <source>
        <dbReference type="EMBL" id="HGH60593.1"/>
    </source>
</evidence>
<feature type="domain" description="Zinc finger Ogr/Delta-type" evidence="1">
    <location>
        <begin position="9"/>
        <end position="48"/>
    </location>
</feature>
<dbReference type="InterPro" id="IPR007684">
    <property type="entry name" value="Znf_Ogr/Delta"/>
</dbReference>
<proteinExistence type="predicted"/>
<gene>
    <name evidence="2" type="ORF">ENV54_04760</name>
</gene>
<name>A0A7C4EUE5_9BACT</name>
<comment type="caution">
    <text evidence="2">The sequence shown here is derived from an EMBL/GenBank/DDBJ whole genome shotgun (WGS) entry which is preliminary data.</text>
</comment>
<dbReference type="Pfam" id="PF04606">
    <property type="entry name" value="Ogr_Delta"/>
    <property type="match status" value="1"/>
</dbReference>
<organism evidence="2">
    <name type="scientific">Desulfomonile tiedjei</name>
    <dbReference type="NCBI Taxonomy" id="2358"/>
    <lineage>
        <taxon>Bacteria</taxon>
        <taxon>Pseudomonadati</taxon>
        <taxon>Thermodesulfobacteriota</taxon>
        <taxon>Desulfomonilia</taxon>
        <taxon>Desulfomonilales</taxon>
        <taxon>Desulfomonilaceae</taxon>
        <taxon>Desulfomonile</taxon>
    </lineage>
</organism>